<dbReference type="InterPro" id="IPR006597">
    <property type="entry name" value="Sel1-like"/>
</dbReference>
<dbReference type="AlphaFoldDB" id="A0A1C2JMQ2"/>
<dbReference type="InterPro" id="IPR050767">
    <property type="entry name" value="Sel1_AlgK"/>
</dbReference>
<dbReference type="SUPFAM" id="SSF81901">
    <property type="entry name" value="HCP-like"/>
    <property type="match status" value="1"/>
</dbReference>
<evidence type="ECO:0008006" key="5">
    <source>
        <dbReference type="Google" id="ProtNLM"/>
    </source>
</evidence>
<dbReference type="Proteomes" id="UP000094893">
    <property type="component" value="Unassembled WGS sequence"/>
</dbReference>
<dbReference type="Proteomes" id="UP000095008">
    <property type="component" value="Unassembled WGS sequence"/>
</dbReference>
<dbReference type="RefSeq" id="WP_024894278.1">
    <property type="nucleotide sequence ID" value="NZ_DAIAWO010000137.1"/>
</dbReference>
<evidence type="ECO:0000313" key="3">
    <source>
        <dbReference type="Proteomes" id="UP000094893"/>
    </source>
</evidence>
<dbReference type="InterPro" id="IPR011990">
    <property type="entry name" value="TPR-like_helical_dom_sf"/>
</dbReference>
<gene>
    <name evidence="1" type="ORF">A6M23_18650</name>
    <name evidence="2" type="ORF">A6P07_15715</name>
</gene>
<organism evidence="1 4">
    <name type="scientific">Acidithiobacillus thiooxidans</name>
    <name type="common">Thiobacillus thiooxidans</name>
    <dbReference type="NCBI Taxonomy" id="930"/>
    <lineage>
        <taxon>Bacteria</taxon>
        <taxon>Pseudomonadati</taxon>
        <taxon>Pseudomonadota</taxon>
        <taxon>Acidithiobacillia</taxon>
        <taxon>Acidithiobacillales</taxon>
        <taxon>Acidithiobacillaceae</taxon>
        <taxon>Acidithiobacillus</taxon>
    </lineage>
</organism>
<dbReference type="EMBL" id="LWRY01000272">
    <property type="protein sequence ID" value="OCX68294.1"/>
    <property type="molecule type" value="Genomic_DNA"/>
</dbReference>
<keyword evidence="4" id="KW-1185">Reference proteome</keyword>
<evidence type="ECO:0000313" key="1">
    <source>
        <dbReference type="EMBL" id="OCX68294.1"/>
    </source>
</evidence>
<sequence length="139" mass="14872">MAKNGETLDLMALAGIRNDLDDLRARAQAGDPVAQFNMGVKYAEGSEVPQDYQEAARWYSAAADQNDAPAQFNLGLLFYQGQGLRKDLSCAYELFSLAAAQGDTRAQAGMTAILGEVPTELAEELIKNFGQGDQGAATH</sequence>
<dbReference type="SMART" id="SM00671">
    <property type="entry name" value="SEL1"/>
    <property type="match status" value="2"/>
</dbReference>
<name>A0A1C2JMQ2_ACITH</name>
<evidence type="ECO:0000313" key="2">
    <source>
        <dbReference type="EMBL" id="OCX69817.1"/>
    </source>
</evidence>
<dbReference type="eggNOG" id="COG0790">
    <property type="taxonomic scope" value="Bacteria"/>
</dbReference>
<proteinExistence type="predicted"/>
<dbReference type="GeneID" id="60695680"/>
<comment type="caution">
    <text evidence="1">The sequence shown here is derived from an EMBL/GenBank/DDBJ whole genome shotgun (WGS) entry which is preliminary data.</text>
</comment>
<evidence type="ECO:0000313" key="4">
    <source>
        <dbReference type="Proteomes" id="UP000095008"/>
    </source>
</evidence>
<dbReference type="Pfam" id="PF08238">
    <property type="entry name" value="Sel1"/>
    <property type="match status" value="2"/>
</dbReference>
<dbReference type="EMBL" id="LWSA01000223">
    <property type="protein sequence ID" value="OCX69817.1"/>
    <property type="molecule type" value="Genomic_DNA"/>
</dbReference>
<dbReference type="OrthoDB" id="5365194at2"/>
<dbReference type="PANTHER" id="PTHR11102">
    <property type="entry name" value="SEL-1-LIKE PROTEIN"/>
    <property type="match status" value="1"/>
</dbReference>
<dbReference type="Gene3D" id="1.25.40.10">
    <property type="entry name" value="Tetratricopeptide repeat domain"/>
    <property type="match status" value="1"/>
</dbReference>
<accession>A0A1C2JMQ2</accession>
<protein>
    <recommendedName>
        <fullName evidence="5">Sel1 repeat family protein</fullName>
    </recommendedName>
</protein>
<reference evidence="1 3" key="1">
    <citation type="journal article" date="2016" name="Int. J. Mol. Sci.">
        <title>Comparative genomics of the extreme acidophile Acidithiobacillus thiooxidans reveals intraspecific divergence and niche adaptation.</title>
        <authorList>
            <person name="Zhang X."/>
            <person name="Feng X."/>
            <person name="Tao J."/>
            <person name="Ma L."/>
            <person name="Xiao Y."/>
            <person name="Liang Y."/>
            <person name="Liu X."/>
            <person name="Yin H."/>
        </authorList>
    </citation>
    <scope>NUCLEOTIDE SEQUENCE [LARGE SCALE GENOMIC DNA]</scope>
    <source>
        <strain evidence="2 3">A02</strain>
        <strain evidence="1">DXS-W</strain>
    </source>
</reference>
<dbReference type="PANTHER" id="PTHR11102:SF160">
    <property type="entry name" value="ERAD-ASSOCIATED E3 UBIQUITIN-PROTEIN LIGASE COMPONENT HRD3"/>
    <property type="match status" value="1"/>
</dbReference>